<protein>
    <submittedName>
        <fullName evidence="2">3-oxoacyl-ACP reductase</fullName>
    </submittedName>
</protein>
<dbReference type="InterPro" id="IPR050259">
    <property type="entry name" value="SDR"/>
</dbReference>
<proteinExistence type="inferred from homology"/>
<dbReference type="Proteomes" id="UP000031521">
    <property type="component" value="Chromosome"/>
</dbReference>
<accession>A0A0B5E1C9</accession>
<dbReference type="SUPFAM" id="SSF51735">
    <property type="entry name" value="NAD(P)-binding Rossmann-fold domains"/>
    <property type="match status" value="1"/>
</dbReference>
<dbReference type="FunFam" id="3.40.50.720:FF:000084">
    <property type="entry name" value="Short-chain dehydrogenase reductase"/>
    <property type="match status" value="1"/>
</dbReference>
<sequence length="264" mass="27645">MDLGLQGKLAVVTGASSGIGRATARALAAEGARLVLSDLGAEALRRGTEDVPNVLERVAADLTREKGAAAIARAARAKGGADILVEAAGITGEKGDPFAMTDAAFRDCFETNFLGPVRLARALVGPMAERGWGRIVFIVSENAVQPYPEEAVYNASKAALLNFTKSAALAYGPKGVLVNAVAPAFIETPMTEGMMRQRAGERGETVEEAVDSFLKEERPYLTLDRRGQPEEVAAVIALLCSERASFVSGASYRVDGGSVAAMNT</sequence>
<evidence type="ECO:0000256" key="1">
    <source>
        <dbReference type="ARBA" id="ARBA00006484"/>
    </source>
</evidence>
<dbReference type="PANTHER" id="PTHR42879">
    <property type="entry name" value="3-OXOACYL-(ACYL-CARRIER-PROTEIN) REDUCTASE"/>
    <property type="match status" value="1"/>
</dbReference>
<organism evidence="2 3">
    <name type="scientific">Celeribacter indicus</name>
    <dbReference type="NCBI Taxonomy" id="1208324"/>
    <lineage>
        <taxon>Bacteria</taxon>
        <taxon>Pseudomonadati</taxon>
        <taxon>Pseudomonadota</taxon>
        <taxon>Alphaproteobacteria</taxon>
        <taxon>Rhodobacterales</taxon>
        <taxon>Roseobacteraceae</taxon>
        <taxon>Celeribacter</taxon>
    </lineage>
</organism>
<comment type="similarity">
    <text evidence="1">Belongs to the short-chain dehydrogenases/reductases (SDR) family.</text>
</comment>
<name>A0A0B5E1C9_9RHOB</name>
<dbReference type="PRINTS" id="PR00081">
    <property type="entry name" value="GDHRDH"/>
</dbReference>
<dbReference type="Pfam" id="PF13561">
    <property type="entry name" value="adh_short_C2"/>
    <property type="match status" value="1"/>
</dbReference>
<dbReference type="PRINTS" id="PR00080">
    <property type="entry name" value="SDRFAMILY"/>
</dbReference>
<keyword evidence="3" id="KW-1185">Reference proteome</keyword>
<dbReference type="HOGENOM" id="CLU_010194_1_2_5"/>
<evidence type="ECO:0000313" key="3">
    <source>
        <dbReference type="Proteomes" id="UP000031521"/>
    </source>
</evidence>
<dbReference type="OrthoDB" id="9793325at2"/>
<dbReference type="InterPro" id="IPR002347">
    <property type="entry name" value="SDR_fam"/>
</dbReference>
<dbReference type="RefSeq" id="WP_043871240.1">
    <property type="nucleotide sequence ID" value="NZ_CP004393.1"/>
</dbReference>
<dbReference type="EMBL" id="CP004393">
    <property type="protein sequence ID" value="AJE49084.1"/>
    <property type="molecule type" value="Genomic_DNA"/>
</dbReference>
<evidence type="ECO:0000313" key="2">
    <source>
        <dbReference type="EMBL" id="AJE49084.1"/>
    </source>
</evidence>
<dbReference type="PROSITE" id="PS00061">
    <property type="entry name" value="ADH_SHORT"/>
    <property type="match status" value="1"/>
</dbReference>
<dbReference type="STRING" id="1208324.P73_4369"/>
<reference evidence="2 3" key="1">
    <citation type="journal article" date="2014" name="Int. J. Syst. Evol. Microbiol.">
        <title>Celeribacter indicus sp. nov., a polycyclic aromatic hydrocarbon-degrading bacterium from deep-sea sediment and reclassification of Huaishuia halophila as Celeribacter halophilus comb. nov.</title>
        <authorList>
            <person name="Lai Q."/>
            <person name="Cao J."/>
            <person name="Yuan J."/>
            <person name="Li F."/>
            <person name="Shao Z."/>
        </authorList>
    </citation>
    <scope>NUCLEOTIDE SEQUENCE [LARGE SCALE GENOMIC DNA]</scope>
    <source>
        <strain evidence="2">P73</strain>
    </source>
</reference>
<dbReference type="InterPro" id="IPR036291">
    <property type="entry name" value="NAD(P)-bd_dom_sf"/>
</dbReference>
<dbReference type="Gene3D" id="3.40.50.720">
    <property type="entry name" value="NAD(P)-binding Rossmann-like Domain"/>
    <property type="match status" value="1"/>
</dbReference>
<dbReference type="KEGG" id="cid:P73_4369"/>
<dbReference type="InterPro" id="IPR020904">
    <property type="entry name" value="Sc_DH/Rdtase_CS"/>
</dbReference>
<dbReference type="AlphaFoldDB" id="A0A0B5E1C9"/>
<gene>
    <name evidence="2" type="ORF">P73_4369</name>
</gene>
<dbReference type="GO" id="GO:0032787">
    <property type="term" value="P:monocarboxylic acid metabolic process"/>
    <property type="evidence" value="ECO:0007669"/>
    <property type="project" value="UniProtKB-ARBA"/>
</dbReference>